<feature type="domain" description="F-box" evidence="2">
    <location>
        <begin position="3"/>
        <end position="40"/>
    </location>
</feature>
<evidence type="ECO:0000259" key="2">
    <source>
        <dbReference type="PROSITE" id="PS50181"/>
    </source>
</evidence>
<sequence length="301" mass="34018">MDSSKLLSLPSELLLQVFNNLATTELLPLTTTSHRVHDIIIRIIRARLHFAAHLHDYGYALILESSDPSHIMQEPYMFCTPLETEEPETSEAGNVEQGQVNTLDRLRSRYSRFKLHRSGPEHYHRTARPGDIPGSRTHPLTAEPTFTRGGQPGEGLINQMWSLEWQLFFQLCVHLRFYNKHSRAAGTIQKTVVRIFWEWLNAPPDAPHPELEAEHSQSTSLGNTGPGVGHEDRILWFSGDKDVGLKLRVSPRRLTEEEKCFDVDYKEVVVRTSHLLLTLEKSLLGSQGRGAPTSVVFGSLG</sequence>
<feature type="region of interest" description="Disordered" evidence="1">
    <location>
        <begin position="208"/>
        <end position="227"/>
    </location>
</feature>
<dbReference type="RefSeq" id="XP_066657032.1">
    <property type="nucleotide sequence ID" value="XM_066795167.1"/>
</dbReference>
<dbReference type="GeneID" id="92028073"/>
<keyword evidence="4" id="KW-1185">Reference proteome</keyword>
<evidence type="ECO:0000256" key="1">
    <source>
        <dbReference type="SAM" id="MobiDB-lite"/>
    </source>
</evidence>
<dbReference type="EMBL" id="JBBPEH010000004">
    <property type="protein sequence ID" value="KAK7539761.1"/>
    <property type="molecule type" value="Genomic_DNA"/>
</dbReference>
<gene>
    <name evidence="3" type="ORF">J3D65DRAFT_294192</name>
</gene>
<dbReference type="PROSITE" id="PS50181">
    <property type="entry name" value="FBOX"/>
    <property type="match status" value="1"/>
</dbReference>
<evidence type="ECO:0000313" key="3">
    <source>
        <dbReference type="EMBL" id="KAK7539761.1"/>
    </source>
</evidence>
<evidence type="ECO:0000313" key="4">
    <source>
        <dbReference type="Proteomes" id="UP001360953"/>
    </source>
</evidence>
<reference evidence="3 4" key="1">
    <citation type="submission" date="2024-04" db="EMBL/GenBank/DDBJ databases">
        <title>Phyllosticta paracitricarpa is synonymous to the EU quarantine fungus P. citricarpa based on phylogenomic analyses.</title>
        <authorList>
            <consortium name="Lawrence Berkeley National Laboratory"/>
            <person name="Van ingen-buijs V.A."/>
            <person name="Van westerhoven A.C."/>
            <person name="Haridas S."/>
            <person name="Skiadas P."/>
            <person name="Martin F."/>
            <person name="Groenewald J.Z."/>
            <person name="Crous P.W."/>
            <person name="Seidl M.F."/>
        </authorList>
    </citation>
    <scope>NUCLEOTIDE SEQUENCE [LARGE SCALE GENOMIC DNA]</scope>
    <source>
        <strain evidence="3 4">CPC 17464</strain>
    </source>
</reference>
<name>A0ABR1LYZ2_9PEZI</name>
<organism evidence="3 4">
    <name type="scientific">Phyllosticta citribraziliensis</name>
    <dbReference type="NCBI Taxonomy" id="989973"/>
    <lineage>
        <taxon>Eukaryota</taxon>
        <taxon>Fungi</taxon>
        <taxon>Dikarya</taxon>
        <taxon>Ascomycota</taxon>
        <taxon>Pezizomycotina</taxon>
        <taxon>Dothideomycetes</taxon>
        <taxon>Dothideomycetes incertae sedis</taxon>
        <taxon>Botryosphaeriales</taxon>
        <taxon>Phyllostictaceae</taxon>
        <taxon>Phyllosticta</taxon>
    </lineage>
</organism>
<feature type="region of interest" description="Disordered" evidence="1">
    <location>
        <begin position="121"/>
        <end position="153"/>
    </location>
</feature>
<dbReference type="InterPro" id="IPR001810">
    <property type="entry name" value="F-box_dom"/>
</dbReference>
<protein>
    <recommendedName>
        <fullName evidence="2">F-box domain-containing protein</fullName>
    </recommendedName>
</protein>
<dbReference type="Pfam" id="PF12937">
    <property type="entry name" value="F-box-like"/>
    <property type="match status" value="1"/>
</dbReference>
<dbReference type="Proteomes" id="UP001360953">
    <property type="component" value="Unassembled WGS sequence"/>
</dbReference>
<proteinExistence type="predicted"/>
<accession>A0ABR1LYZ2</accession>
<comment type="caution">
    <text evidence="3">The sequence shown here is derived from an EMBL/GenBank/DDBJ whole genome shotgun (WGS) entry which is preliminary data.</text>
</comment>